<dbReference type="PANTHER" id="PTHR33303">
    <property type="entry name" value="CYTOPLASMIC PROTEIN-RELATED"/>
    <property type="match status" value="1"/>
</dbReference>
<sequence>MHITDDTGLRSVLDGETVAVVGCSTTAGKAAHDIPAYLQRRGYEIIPINPFADQILGETAYDSLSDVPDSVDIDIVDVFRPSEETGDIVDAAIDRHENVGDVAAVWLQLGITNDDAADRAVEAGLDYVQDKCMKVEHARLAD</sequence>
<dbReference type="Pfam" id="PF13380">
    <property type="entry name" value="CoA_binding_2"/>
    <property type="match status" value="1"/>
</dbReference>
<dbReference type="EMBL" id="FNPB01000006">
    <property type="protein sequence ID" value="SDY08159.1"/>
    <property type="molecule type" value="Genomic_DNA"/>
</dbReference>
<organism evidence="2 3">
    <name type="scientific">Halobellus clavatus</name>
    <dbReference type="NCBI Taxonomy" id="660517"/>
    <lineage>
        <taxon>Archaea</taxon>
        <taxon>Methanobacteriati</taxon>
        <taxon>Methanobacteriota</taxon>
        <taxon>Stenosarchaea group</taxon>
        <taxon>Halobacteria</taxon>
        <taxon>Halobacteriales</taxon>
        <taxon>Haloferacaceae</taxon>
        <taxon>Halobellus</taxon>
    </lineage>
</organism>
<dbReference type="PANTHER" id="PTHR33303:SF2">
    <property type="entry name" value="COA-BINDING DOMAIN-CONTAINING PROTEIN"/>
    <property type="match status" value="1"/>
</dbReference>
<dbReference type="AlphaFoldDB" id="A0A1H3H0L2"/>
<reference evidence="3" key="1">
    <citation type="submission" date="2016-10" db="EMBL/GenBank/DDBJ databases">
        <authorList>
            <person name="Varghese N."/>
            <person name="Submissions S."/>
        </authorList>
    </citation>
    <scope>NUCLEOTIDE SEQUENCE [LARGE SCALE GENOMIC DNA]</scope>
    <source>
        <strain evidence="3">CGMCC 1.10118</strain>
    </source>
</reference>
<proteinExistence type="predicted"/>
<dbReference type="OrthoDB" id="42776at2157"/>
<keyword evidence="3" id="KW-1185">Reference proteome</keyword>
<dbReference type="Gene3D" id="3.40.50.720">
    <property type="entry name" value="NAD(P)-binding Rossmann-like Domain"/>
    <property type="match status" value="1"/>
</dbReference>
<dbReference type="SUPFAM" id="SSF51735">
    <property type="entry name" value="NAD(P)-binding Rossmann-fold domains"/>
    <property type="match status" value="1"/>
</dbReference>
<dbReference type="SMART" id="SM00881">
    <property type="entry name" value="CoA_binding"/>
    <property type="match status" value="1"/>
</dbReference>
<evidence type="ECO:0000313" key="2">
    <source>
        <dbReference type="EMBL" id="SDY08159.1"/>
    </source>
</evidence>
<dbReference type="InterPro" id="IPR003781">
    <property type="entry name" value="CoA-bd"/>
</dbReference>
<name>A0A1H3H0L2_9EURY</name>
<feature type="domain" description="CoA-binding" evidence="1">
    <location>
        <begin position="12"/>
        <end position="111"/>
    </location>
</feature>
<evidence type="ECO:0000259" key="1">
    <source>
        <dbReference type="SMART" id="SM00881"/>
    </source>
</evidence>
<gene>
    <name evidence="2" type="ORF">SAMN04487946_10646</name>
</gene>
<dbReference type="RefSeq" id="WP_089767157.1">
    <property type="nucleotide sequence ID" value="NZ_FNPB01000006.1"/>
</dbReference>
<dbReference type="Proteomes" id="UP000199170">
    <property type="component" value="Unassembled WGS sequence"/>
</dbReference>
<evidence type="ECO:0000313" key="3">
    <source>
        <dbReference type="Proteomes" id="UP000199170"/>
    </source>
</evidence>
<dbReference type="InterPro" id="IPR036291">
    <property type="entry name" value="NAD(P)-bd_dom_sf"/>
</dbReference>
<accession>A0A1H3H0L2</accession>
<dbReference type="STRING" id="660517.SAMN04487946_10646"/>
<protein>
    <recommendedName>
        <fullName evidence="1">CoA-binding domain-containing protein</fullName>
    </recommendedName>
</protein>